<gene>
    <name evidence="5" type="ORF">Pla52n_13430</name>
</gene>
<dbReference type="GO" id="GO:0006352">
    <property type="term" value="P:DNA-templated transcription initiation"/>
    <property type="evidence" value="ECO:0007669"/>
    <property type="project" value="InterPro"/>
</dbReference>
<dbReference type="Proteomes" id="UP000320176">
    <property type="component" value="Unassembled WGS sequence"/>
</dbReference>
<sequence>MIKPARNQPNQWGEISIADADVWEAIIAKFKPKILHQARAAGLQPSDAADVTQDVFRIMAKHAPQDGLSEPTRNCSEEPKLEIQSWVSQITRNVLNRFMRRSRKRPVTIDARLDHANWERLAPQLCELHSASWRDDSQFRVRQALQAIKADFQGKTWQAFWRMTMHQEQATAIAEDLKMDARAVRQAKFRVMSRLRDELKCYADEE</sequence>
<proteinExistence type="predicted"/>
<dbReference type="PANTHER" id="PTHR43133:SF8">
    <property type="entry name" value="RNA POLYMERASE SIGMA FACTOR HI_1459-RELATED"/>
    <property type="match status" value="1"/>
</dbReference>
<accession>A0A5C6B181</accession>
<dbReference type="RefSeq" id="WP_146518849.1">
    <property type="nucleotide sequence ID" value="NZ_CP151726.1"/>
</dbReference>
<dbReference type="GO" id="GO:0016987">
    <property type="term" value="F:sigma factor activity"/>
    <property type="evidence" value="ECO:0007669"/>
    <property type="project" value="UniProtKB-KW"/>
</dbReference>
<comment type="caution">
    <text evidence="5">The sequence shown here is derived from an EMBL/GenBank/DDBJ whole genome shotgun (WGS) entry which is preliminary data.</text>
</comment>
<dbReference type="EMBL" id="SJPN01000002">
    <property type="protein sequence ID" value="TWU05628.1"/>
    <property type="molecule type" value="Genomic_DNA"/>
</dbReference>
<keyword evidence="3" id="KW-0238">DNA-binding</keyword>
<keyword evidence="2" id="KW-0731">Sigma factor</keyword>
<keyword evidence="4" id="KW-0804">Transcription</keyword>
<keyword evidence="6" id="KW-1185">Reference proteome</keyword>
<dbReference type="InterPro" id="IPR013325">
    <property type="entry name" value="RNA_pol_sigma_r2"/>
</dbReference>
<reference evidence="5 6" key="1">
    <citation type="submission" date="2019-02" db="EMBL/GenBank/DDBJ databases">
        <title>Deep-cultivation of Planctomycetes and their phenomic and genomic characterization uncovers novel biology.</title>
        <authorList>
            <person name="Wiegand S."/>
            <person name="Jogler M."/>
            <person name="Boedeker C."/>
            <person name="Pinto D."/>
            <person name="Vollmers J."/>
            <person name="Rivas-Marin E."/>
            <person name="Kohn T."/>
            <person name="Peeters S.H."/>
            <person name="Heuer A."/>
            <person name="Rast P."/>
            <person name="Oberbeckmann S."/>
            <person name="Bunk B."/>
            <person name="Jeske O."/>
            <person name="Meyerdierks A."/>
            <person name="Storesund J.E."/>
            <person name="Kallscheuer N."/>
            <person name="Luecker S."/>
            <person name="Lage O.M."/>
            <person name="Pohl T."/>
            <person name="Merkel B.J."/>
            <person name="Hornburger P."/>
            <person name="Mueller R.-W."/>
            <person name="Bruemmer F."/>
            <person name="Labrenz M."/>
            <person name="Spormann A.M."/>
            <person name="Op Den Camp H."/>
            <person name="Overmann J."/>
            <person name="Amann R."/>
            <person name="Jetten M.S.M."/>
            <person name="Mascher T."/>
            <person name="Medema M.H."/>
            <person name="Devos D.P."/>
            <person name="Kaster A.-K."/>
            <person name="Ovreas L."/>
            <person name="Rohde M."/>
            <person name="Galperin M.Y."/>
            <person name="Jogler C."/>
        </authorList>
    </citation>
    <scope>NUCLEOTIDE SEQUENCE [LARGE SCALE GENOMIC DNA]</scope>
    <source>
        <strain evidence="5 6">Pla52n</strain>
    </source>
</reference>
<evidence type="ECO:0000256" key="4">
    <source>
        <dbReference type="ARBA" id="ARBA00023163"/>
    </source>
</evidence>
<dbReference type="OrthoDB" id="281047at2"/>
<keyword evidence="1" id="KW-0805">Transcription regulation</keyword>
<dbReference type="PANTHER" id="PTHR43133">
    <property type="entry name" value="RNA POLYMERASE ECF-TYPE SIGMA FACTO"/>
    <property type="match status" value="1"/>
</dbReference>
<evidence type="ECO:0000256" key="3">
    <source>
        <dbReference type="ARBA" id="ARBA00023125"/>
    </source>
</evidence>
<organism evidence="5 6">
    <name type="scientific">Stieleria varia</name>
    <dbReference type="NCBI Taxonomy" id="2528005"/>
    <lineage>
        <taxon>Bacteria</taxon>
        <taxon>Pseudomonadati</taxon>
        <taxon>Planctomycetota</taxon>
        <taxon>Planctomycetia</taxon>
        <taxon>Pirellulales</taxon>
        <taxon>Pirellulaceae</taxon>
        <taxon>Stieleria</taxon>
    </lineage>
</organism>
<evidence type="ECO:0008006" key="7">
    <source>
        <dbReference type="Google" id="ProtNLM"/>
    </source>
</evidence>
<dbReference type="AlphaFoldDB" id="A0A5C6B181"/>
<dbReference type="InterPro" id="IPR039425">
    <property type="entry name" value="RNA_pol_sigma-70-like"/>
</dbReference>
<dbReference type="Gene3D" id="1.10.1740.10">
    <property type="match status" value="1"/>
</dbReference>
<protein>
    <recommendedName>
        <fullName evidence="7">RNA polymerase sigma factor</fullName>
    </recommendedName>
</protein>
<dbReference type="GO" id="GO:0003677">
    <property type="term" value="F:DNA binding"/>
    <property type="evidence" value="ECO:0007669"/>
    <property type="project" value="UniProtKB-KW"/>
</dbReference>
<evidence type="ECO:0000256" key="1">
    <source>
        <dbReference type="ARBA" id="ARBA00023015"/>
    </source>
</evidence>
<name>A0A5C6B181_9BACT</name>
<evidence type="ECO:0000313" key="5">
    <source>
        <dbReference type="EMBL" id="TWU05628.1"/>
    </source>
</evidence>
<evidence type="ECO:0000256" key="2">
    <source>
        <dbReference type="ARBA" id="ARBA00023082"/>
    </source>
</evidence>
<dbReference type="SUPFAM" id="SSF88946">
    <property type="entry name" value="Sigma2 domain of RNA polymerase sigma factors"/>
    <property type="match status" value="1"/>
</dbReference>
<evidence type="ECO:0000313" key="6">
    <source>
        <dbReference type="Proteomes" id="UP000320176"/>
    </source>
</evidence>